<dbReference type="InterPro" id="IPR050556">
    <property type="entry name" value="Type_II_TA_system_RNase"/>
</dbReference>
<proteinExistence type="inferred from homology"/>
<dbReference type="EMBL" id="CP032694">
    <property type="protein sequence ID" value="AYG60817.1"/>
    <property type="molecule type" value="Genomic_DNA"/>
</dbReference>
<dbReference type="Gene3D" id="3.40.50.1010">
    <property type="entry name" value="5'-nuclease"/>
    <property type="match status" value="1"/>
</dbReference>
<evidence type="ECO:0000256" key="7">
    <source>
        <dbReference type="ARBA" id="ARBA00038093"/>
    </source>
</evidence>
<comment type="similarity">
    <text evidence="7">Belongs to the PINc/VapC protein family.</text>
</comment>
<dbReference type="InterPro" id="IPR029060">
    <property type="entry name" value="PIN-like_dom_sf"/>
</dbReference>
<gene>
    <name evidence="9" type="ORF">CCGE525_19890</name>
</gene>
<evidence type="ECO:0000256" key="4">
    <source>
        <dbReference type="ARBA" id="ARBA00022723"/>
    </source>
</evidence>
<dbReference type="GO" id="GO:0046872">
    <property type="term" value="F:metal ion binding"/>
    <property type="evidence" value="ECO:0007669"/>
    <property type="project" value="UniProtKB-KW"/>
</dbReference>
<dbReference type="Pfam" id="PF01850">
    <property type="entry name" value="PIN"/>
    <property type="match status" value="1"/>
</dbReference>
<dbReference type="PANTHER" id="PTHR33653">
    <property type="entry name" value="RIBONUCLEASE VAPC2"/>
    <property type="match status" value="1"/>
</dbReference>
<keyword evidence="2" id="KW-1277">Toxin-antitoxin system</keyword>
<evidence type="ECO:0000259" key="8">
    <source>
        <dbReference type="Pfam" id="PF01850"/>
    </source>
</evidence>
<keyword evidence="6" id="KW-0460">Magnesium</keyword>
<dbReference type="GO" id="GO:0004518">
    <property type="term" value="F:nuclease activity"/>
    <property type="evidence" value="ECO:0007669"/>
    <property type="project" value="UniProtKB-KW"/>
</dbReference>
<dbReference type="OrthoDB" id="5458135at2"/>
<comment type="cofactor">
    <cofactor evidence="1">
        <name>Mg(2+)</name>
        <dbReference type="ChEBI" id="CHEBI:18420"/>
    </cofactor>
</comment>
<keyword evidence="3" id="KW-0540">Nuclease</keyword>
<evidence type="ECO:0000256" key="3">
    <source>
        <dbReference type="ARBA" id="ARBA00022722"/>
    </source>
</evidence>
<dbReference type="PANTHER" id="PTHR33653:SF1">
    <property type="entry name" value="RIBONUCLEASE VAPC2"/>
    <property type="match status" value="1"/>
</dbReference>
<keyword evidence="10" id="KW-1185">Reference proteome</keyword>
<evidence type="ECO:0000256" key="1">
    <source>
        <dbReference type="ARBA" id="ARBA00001946"/>
    </source>
</evidence>
<reference evidence="9 10" key="1">
    <citation type="submission" date="2018-10" db="EMBL/GenBank/DDBJ databases">
        <title>Rhizobium etli, R. leguminosarum and a new Rhizobium genospecies from Phaseolus dumosus.</title>
        <authorList>
            <person name="Ramirez-Puebla S.T."/>
            <person name="Rogel-Hernandez M.A."/>
            <person name="Guerrero G."/>
            <person name="Ormeno-Orrillo E."/>
            <person name="Martinez-Romero J.C."/>
            <person name="Negrete-Yankelevich S."/>
            <person name="Martinez-Romero E."/>
        </authorList>
    </citation>
    <scope>NUCLEOTIDE SEQUENCE [LARGE SCALE GENOMIC DNA]</scope>
    <source>
        <strain evidence="9 10">CCGE525</strain>
    </source>
</reference>
<name>A0A387FSX9_9HYPH</name>
<evidence type="ECO:0000313" key="9">
    <source>
        <dbReference type="EMBL" id="AYG60817.1"/>
    </source>
</evidence>
<keyword evidence="4" id="KW-0479">Metal-binding</keyword>
<dbReference type="AlphaFoldDB" id="A0A387FSX9"/>
<evidence type="ECO:0000313" key="10">
    <source>
        <dbReference type="Proteomes" id="UP000282195"/>
    </source>
</evidence>
<dbReference type="Proteomes" id="UP000282195">
    <property type="component" value="Chromosome"/>
</dbReference>
<dbReference type="InterPro" id="IPR002716">
    <property type="entry name" value="PIN_dom"/>
</dbReference>
<dbReference type="SUPFAM" id="SSF88723">
    <property type="entry name" value="PIN domain-like"/>
    <property type="match status" value="1"/>
</dbReference>
<evidence type="ECO:0000256" key="6">
    <source>
        <dbReference type="ARBA" id="ARBA00022842"/>
    </source>
</evidence>
<evidence type="ECO:0000256" key="2">
    <source>
        <dbReference type="ARBA" id="ARBA00022649"/>
    </source>
</evidence>
<accession>A0A387FSX9</accession>
<feature type="domain" description="PIN" evidence="8">
    <location>
        <begin position="4"/>
        <end position="127"/>
    </location>
</feature>
<organism evidence="9 10">
    <name type="scientific">Rhizobium jaguaris</name>
    <dbReference type="NCBI Taxonomy" id="1312183"/>
    <lineage>
        <taxon>Bacteria</taxon>
        <taxon>Pseudomonadati</taxon>
        <taxon>Pseudomonadota</taxon>
        <taxon>Alphaproteobacteria</taxon>
        <taxon>Hyphomicrobiales</taxon>
        <taxon>Rhizobiaceae</taxon>
        <taxon>Rhizobium/Agrobacterium group</taxon>
        <taxon>Rhizobium</taxon>
    </lineage>
</organism>
<evidence type="ECO:0000256" key="5">
    <source>
        <dbReference type="ARBA" id="ARBA00022801"/>
    </source>
</evidence>
<sequence>MTRYLLDTNIISNTIKPEPSPDLAKWLQVQMDDDLFIAASTIAEIRRGILIMPAGRKREDLETWFLGAQGPLAYFAGRILPFDESAALMWAQLMADGRTAGRQRDPMDMLIASVAIANECVIVTHNEADFWGLDIINPIRAETR</sequence>
<dbReference type="RefSeq" id="WP_120705784.1">
    <property type="nucleotide sequence ID" value="NZ_CP032694.1"/>
</dbReference>
<keyword evidence="5" id="KW-0378">Hydrolase</keyword>
<dbReference type="GO" id="GO:0016787">
    <property type="term" value="F:hydrolase activity"/>
    <property type="evidence" value="ECO:0007669"/>
    <property type="project" value="UniProtKB-KW"/>
</dbReference>
<protein>
    <submittedName>
        <fullName evidence="9">Type II toxin-antitoxin system VapC family toxin</fullName>
    </submittedName>
</protein>
<dbReference type="KEGG" id="rjg:CCGE525_19890"/>